<dbReference type="Pfam" id="PF00356">
    <property type="entry name" value="LacI"/>
    <property type="match status" value="1"/>
</dbReference>
<dbReference type="GO" id="GO:0000976">
    <property type="term" value="F:transcription cis-regulatory region binding"/>
    <property type="evidence" value="ECO:0007669"/>
    <property type="project" value="TreeGrafter"/>
</dbReference>
<dbReference type="InterPro" id="IPR001761">
    <property type="entry name" value="Peripla_BP/Lac1_sug-bd_dom"/>
</dbReference>
<keyword evidence="2" id="KW-0238">DNA-binding</keyword>
<dbReference type="Gene3D" id="3.40.50.2300">
    <property type="match status" value="2"/>
</dbReference>
<evidence type="ECO:0000313" key="8">
    <source>
        <dbReference type="Proteomes" id="UP000014148"/>
    </source>
</evidence>
<dbReference type="CDD" id="cd06286">
    <property type="entry name" value="PBP1_CcpB-like"/>
    <property type="match status" value="1"/>
</dbReference>
<feature type="domain" description="HTH lacI-type" evidence="4">
    <location>
        <begin position="2"/>
        <end position="56"/>
    </location>
</feature>
<proteinExistence type="predicted"/>
<keyword evidence="8" id="KW-1185">Reference proteome</keyword>
<dbReference type="PROSITE" id="PS50932">
    <property type="entry name" value="HTH_LACI_2"/>
    <property type="match status" value="1"/>
</dbReference>
<dbReference type="RefSeq" id="WP_010741250.1">
    <property type="nucleotide sequence ID" value="NZ_KB946250.1"/>
</dbReference>
<dbReference type="OrthoDB" id="9798934at2"/>
<dbReference type="EMBL" id="AJAK01000017">
    <property type="protein sequence ID" value="EOH76760.1"/>
    <property type="molecule type" value="Genomic_DNA"/>
</dbReference>
<dbReference type="InterPro" id="IPR028082">
    <property type="entry name" value="Peripla_BP_I"/>
</dbReference>
<dbReference type="CDD" id="cd01392">
    <property type="entry name" value="HTH_LacI"/>
    <property type="match status" value="1"/>
</dbReference>
<dbReference type="PANTHER" id="PTHR30146">
    <property type="entry name" value="LACI-RELATED TRANSCRIPTIONAL REPRESSOR"/>
    <property type="match status" value="1"/>
</dbReference>
<keyword evidence="1" id="KW-0805">Transcription regulation</keyword>
<comment type="caution">
    <text evidence="5">The sequence shown here is derived from an EMBL/GenBank/DDBJ whole genome shotgun (WGS) entry which is preliminary data.</text>
</comment>
<dbReference type="Proteomes" id="UP000014148">
    <property type="component" value="Unassembled WGS sequence"/>
</dbReference>
<dbReference type="Gene3D" id="1.10.260.40">
    <property type="entry name" value="lambda repressor-like DNA-binding domains"/>
    <property type="match status" value="1"/>
</dbReference>
<accession>R2QZA6</accession>
<dbReference type="InterPro" id="IPR010982">
    <property type="entry name" value="Lambda_DNA-bd_dom_sf"/>
</dbReference>
<dbReference type="PANTHER" id="PTHR30146:SF105">
    <property type="entry name" value="CATABOLITE CONTROL PROTEIN B"/>
    <property type="match status" value="1"/>
</dbReference>
<organism evidence="5 7">
    <name type="scientific">Enterococcus malodoratus ATCC 43197</name>
    <dbReference type="NCBI Taxonomy" id="1158601"/>
    <lineage>
        <taxon>Bacteria</taxon>
        <taxon>Bacillati</taxon>
        <taxon>Bacillota</taxon>
        <taxon>Bacilli</taxon>
        <taxon>Lactobacillales</taxon>
        <taxon>Enterococcaceae</taxon>
        <taxon>Enterococcus</taxon>
    </lineage>
</organism>
<dbReference type="eggNOG" id="COG1609">
    <property type="taxonomic scope" value="Bacteria"/>
</dbReference>
<evidence type="ECO:0000256" key="1">
    <source>
        <dbReference type="ARBA" id="ARBA00023015"/>
    </source>
</evidence>
<dbReference type="Pfam" id="PF00532">
    <property type="entry name" value="Peripla_BP_1"/>
    <property type="match status" value="1"/>
</dbReference>
<evidence type="ECO:0000256" key="3">
    <source>
        <dbReference type="ARBA" id="ARBA00023163"/>
    </source>
</evidence>
<sequence>MVTINELAKLSGYSTTMISRVVNNYPYVDEEKRQEILKLIKELNYRPNSIARNLSIGKTYNIGVIIPSLQRPYFEQMVSGIAEEAFKHNYKVTLLPTNYDRETELSYLEDFSTKQYDGLFITSKVNSLQKILEYQQYGPLIFCESVPDEEVASVSIDREQAFMDAMAYFFEHNIKKIGMTVGRNERYSNSTKLFLQLAKANFDSFDESSVVRNCRTYEDGYRAGQFFYENNQVDGILTNGDEVSAGIYDFYRGKKTPLIIGQDNLLASKLLNLSTIDYHLSKSGREAFRQFIENRKDKIMIEPTLIKR</sequence>
<dbReference type="SMART" id="SM00354">
    <property type="entry name" value="HTH_LACI"/>
    <property type="match status" value="1"/>
</dbReference>
<evidence type="ECO:0000313" key="6">
    <source>
        <dbReference type="EMBL" id="EOT63539.1"/>
    </source>
</evidence>
<dbReference type="EMBL" id="ASWA01000005">
    <property type="protein sequence ID" value="EOT63539.1"/>
    <property type="molecule type" value="Genomic_DNA"/>
</dbReference>
<dbReference type="InterPro" id="IPR000843">
    <property type="entry name" value="HTH_LacI"/>
</dbReference>
<dbReference type="STRING" id="71451.RV07_GL003418"/>
<reference evidence="5 7" key="1">
    <citation type="submission" date="2013-02" db="EMBL/GenBank/DDBJ databases">
        <title>The Genome Sequence of Enterococcus malodoratus ATCC_43197.</title>
        <authorList>
            <consortium name="The Broad Institute Genome Sequencing Platform"/>
            <consortium name="The Broad Institute Genome Sequencing Center for Infectious Disease"/>
            <person name="Earl A.M."/>
            <person name="Gilmore M.S."/>
            <person name="Lebreton F."/>
            <person name="Walker B."/>
            <person name="Young S.K."/>
            <person name="Zeng Q."/>
            <person name="Gargeya S."/>
            <person name="Fitzgerald M."/>
            <person name="Haas B."/>
            <person name="Abouelleil A."/>
            <person name="Alvarado L."/>
            <person name="Arachchi H.M."/>
            <person name="Berlin A.M."/>
            <person name="Chapman S.B."/>
            <person name="Dewar J."/>
            <person name="Goldberg J."/>
            <person name="Griggs A."/>
            <person name="Gujja S."/>
            <person name="Hansen M."/>
            <person name="Howarth C."/>
            <person name="Imamovic A."/>
            <person name="Larimer J."/>
            <person name="McCowan C."/>
            <person name="Murphy C."/>
            <person name="Neiman D."/>
            <person name="Pearson M."/>
            <person name="Priest M."/>
            <person name="Roberts A."/>
            <person name="Saif S."/>
            <person name="Shea T."/>
            <person name="Sisk P."/>
            <person name="Sykes S."/>
            <person name="Wortman J."/>
            <person name="Nusbaum C."/>
            <person name="Birren B."/>
        </authorList>
    </citation>
    <scope>NUCLEOTIDE SEQUENCE [LARGE SCALE GENOMIC DNA]</scope>
    <source>
        <strain evidence="5 7">ATCC 43197</strain>
    </source>
</reference>
<name>R2QZA6_9ENTE</name>
<dbReference type="PATRIC" id="fig|1158601.3.peg.2395"/>
<evidence type="ECO:0000313" key="7">
    <source>
        <dbReference type="Proteomes" id="UP000013783"/>
    </source>
</evidence>
<evidence type="ECO:0000259" key="4">
    <source>
        <dbReference type="PROSITE" id="PS50932"/>
    </source>
</evidence>
<keyword evidence="3" id="KW-0804">Transcription</keyword>
<protein>
    <recommendedName>
        <fullName evidence="4">HTH lacI-type domain-containing protein</fullName>
    </recommendedName>
</protein>
<reference evidence="6 8" key="2">
    <citation type="submission" date="2013-03" db="EMBL/GenBank/DDBJ databases">
        <title>The Genome Sequence of Enterococcus malodoratus ATCC_43197 (PacBio/Illumina hybrid assembly).</title>
        <authorList>
            <consortium name="The Broad Institute Genomics Platform"/>
            <consortium name="The Broad Institute Genome Sequencing Center for Infectious Disease"/>
            <person name="Earl A."/>
            <person name="Russ C."/>
            <person name="Gilmore M."/>
            <person name="Surin D."/>
            <person name="Walker B."/>
            <person name="Young S."/>
            <person name="Zeng Q."/>
            <person name="Gargeya S."/>
            <person name="Fitzgerald M."/>
            <person name="Haas B."/>
            <person name="Abouelleil A."/>
            <person name="Allen A.W."/>
            <person name="Alvarado L."/>
            <person name="Arachchi H.M."/>
            <person name="Berlin A.M."/>
            <person name="Chapman S.B."/>
            <person name="Gainer-Dewar J."/>
            <person name="Goldberg J."/>
            <person name="Griggs A."/>
            <person name="Gujja S."/>
            <person name="Hansen M."/>
            <person name="Howarth C."/>
            <person name="Imamovic A."/>
            <person name="Ireland A."/>
            <person name="Larimer J."/>
            <person name="McCowan C."/>
            <person name="Murphy C."/>
            <person name="Pearson M."/>
            <person name="Poon T.W."/>
            <person name="Priest M."/>
            <person name="Roberts A."/>
            <person name="Saif S."/>
            <person name="Shea T."/>
            <person name="Sisk P."/>
            <person name="Sykes S."/>
            <person name="Wortman J."/>
            <person name="Nusbaum C."/>
            <person name="Birren B."/>
        </authorList>
    </citation>
    <scope>NUCLEOTIDE SEQUENCE [LARGE SCALE GENOMIC DNA]</scope>
    <source>
        <strain evidence="6 8">ATCC 43197</strain>
    </source>
</reference>
<evidence type="ECO:0000313" key="5">
    <source>
        <dbReference type="EMBL" id="EOH76760.1"/>
    </source>
</evidence>
<dbReference type="GO" id="GO:0003700">
    <property type="term" value="F:DNA-binding transcription factor activity"/>
    <property type="evidence" value="ECO:0007669"/>
    <property type="project" value="TreeGrafter"/>
</dbReference>
<gene>
    <name evidence="6" type="ORF">I585_04369</name>
    <name evidence="5" type="ORF">UAI_02435</name>
</gene>
<dbReference type="SUPFAM" id="SSF47413">
    <property type="entry name" value="lambda repressor-like DNA-binding domains"/>
    <property type="match status" value="1"/>
</dbReference>
<dbReference type="AlphaFoldDB" id="R2QZA6"/>
<dbReference type="Proteomes" id="UP000013783">
    <property type="component" value="Unassembled WGS sequence"/>
</dbReference>
<dbReference type="SUPFAM" id="SSF53822">
    <property type="entry name" value="Periplasmic binding protein-like I"/>
    <property type="match status" value="1"/>
</dbReference>
<evidence type="ECO:0000256" key="2">
    <source>
        <dbReference type="ARBA" id="ARBA00023125"/>
    </source>
</evidence>